<dbReference type="RefSeq" id="WP_035069324.1">
    <property type="nucleotide sequence ID" value="NZ_JMIH01000010.1"/>
</dbReference>
<keyword evidence="2" id="KW-0288">FMN</keyword>
<dbReference type="Pfam" id="PF03358">
    <property type="entry name" value="FMN_red"/>
    <property type="match status" value="1"/>
</dbReference>
<dbReference type="PROSITE" id="PS50902">
    <property type="entry name" value="FLAVODOXIN_LIKE"/>
    <property type="match status" value="1"/>
</dbReference>
<dbReference type="EMBL" id="JMIH01000010">
    <property type="protein sequence ID" value="KEO75580.1"/>
    <property type="molecule type" value="Genomic_DNA"/>
</dbReference>
<keyword evidence="5" id="KW-1185">Reference proteome</keyword>
<dbReference type="GO" id="GO:0010181">
    <property type="term" value="F:FMN binding"/>
    <property type="evidence" value="ECO:0007669"/>
    <property type="project" value="InterPro"/>
</dbReference>
<reference evidence="4 5" key="1">
    <citation type="submission" date="2014-04" db="EMBL/GenBank/DDBJ databases">
        <title>Characterization and application of a salt tolerant electro-active bacterium.</title>
        <authorList>
            <person name="Yang L."/>
            <person name="Wei S."/>
            <person name="Tay Q.X.M."/>
        </authorList>
    </citation>
    <scope>NUCLEOTIDE SEQUENCE [LARGE SCALE GENOMIC DNA]</scope>
    <source>
        <strain evidence="4 5">LY1</strain>
    </source>
</reference>
<dbReference type="InterPro" id="IPR008254">
    <property type="entry name" value="Flavodoxin/NO_synth"/>
</dbReference>
<organism evidence="4 5">
    <name type="scientific">Anditalea andensis</name>
    <dbReference type="NCBI Taxonomy" id="1048983"/>
    <lineage>
        <taxon>Bacteria</taxon>
        <taxon>Pseudomonadati</taxon>
        <taxon>Bacteroidota</taxon>
        <taxon>Cytophagia</taxon>
        <taxon>Cytophagales</taxon>
        <taxon>Cytophagaceae</taxon>
        <taxon>Anditalea</taxon>
    </lineage>
</organism>
<dbReference type="Gene3D" id="3.40.50.360">
    <property type="match status" value="1"/>
</dbReference>
<accession>A0A074L539</accession>
<dbReference type="OrthoDB" id="9790745at2"/>
<dbReference type="PANTHER" id="PTHR43278">
    <property type="entry name" value="NAD(P)H-DEPENDENT FMN-CONTAINING OXIDOREDUCTASE YWQN-RELATED"/>
    <property type="match status" value="1"/>
</dbReference>
<comment type="caution">
    <text evidence="4">The sequence shown here is derived from an EMBL/GenBank/DDBJ whole genome shotgun (WGS) entry which is preliminary data.</text>
</comment>
<evidence type="ECO:0000259" key="3">
    <source>
        <dbReference type="PROSITE" id="PS50902"/>
    </source>
</evidence>
<protein>
    <submittedName>
        <fullName evidence="4">Flavodoxin</fullName>
    </submittedName>
</protein>
<dbReference type="SUPFAM" id="SSF52218">
    <property type="entry name" value="Flavoproteins"/>
    <property type="match status" value="1"/>
</dbReference>
<feature type="domain" description="Flavodoxin-like" evidence="3">
    <location>
        <begin position="28"/>
        <end position="190"/>
    </location>
</feature>
<dbReference type="eggNOG" id="COG0655">
    <property type="taxonomic scope" value="Bacteria"/>
</dbReference>
<sequence>MKNTLKVLFVLILLSYSQIIKGQSTPIVLVAYYSPTGKTQEMAEAVAKGAASKEVEVILLDIKDITEAELLQADAIILGSPVYNANVAPPVLEFINVWPFEGRPFKNKVGAAFTTGGGFSIGEEIVMLNILQSMLIHGMVVIGGEETEAAFGASAITGEGDFLGKPVHELFLKKAEGLGKRVAEWAIKSKSFPR</sequence>
<gene>
    <name evidence="4" type="ORF">EL17_00365</name>
</gene>
<name>A0A074L539_9BACT</name>
<evidence type="ECO:0000313" key="4">
    <source>
        <dbReference type="EMBL" id="KEO75580.1"/>
    </source>
</evidence>
<dbReference type="Proteomes" id="UP000027821">
    <property type="component" value="Unassembled WGS sequence"/>
</dbReference>
<keyword evidence="1" id="KW-0285">Flavoprotein</keyword>
<dbReference type="PANTHER" id="PTHR43278:SF1">
    <property type="entry name" value="IRON-SULFUR FLAVOPROTEIN MJ1083"/>
    <property type="match status" value="1"/>
</dbReference>
<evidence type="ECO:0000256" key="2">
    <source>
        <dbReference type="ARBA" id="ARBA00022643"/>
    </source>
</evidence>
<dbReference type="AlphaFoldDB" id="A0A074L539"/>
<dbReference type="STRING" id="1048983.EL17_00365"/>
<proteinExistence type="predicted"/>
<dbReference type="InterPro" id="IPR005025">
    <property type="entry name" value="FMN_Rdtase-like_dom"/>
</dbReference>
<dbReference type="GO" id="GO:0016491">
    <property type="term" value="F:oxidoreductase activity"/>
    <property type="evidence" value="ECO:0007669"/>
    <property type="project" value="InterPro"/>
</dbReference>
<evidence type="ECO:0000313" key="5">
    <source>
        <dbReference type="Proteomes" id="UP000027821"/>
    </source>
</evidence>
<dbReference type="InterPro" id="IPR051796">
    <property type="entry name" value="ISF_SsuE-like"/>
</dbReference>
<evidence type="ECO:0000256" key="1">
    <source>
        <dbReference type="ARBA" id="ARBA00022630"/>
    </source>
</evidence>
<dbReference type="InterPro" id="IPR029039">
    <property type="entry name" value="Flavoprotein-like_sf"/>
</dbReference>